<dbReference type="Gene3D" id="1.10.390.10">
    <property type="entry name" value="Neutral Protease Domain 2"/>
    <property type="match status" value="2"/>
</dbReference>
<evidence type="ECO:0000313" key="22">
    <source>
        <dbReference type="Proteomes" id="UP000322000"/>
    </source>
</evidence>
<keyword evidence="11" id="KW-0472">Membrane</keyword>
<dbReference type="GO" id="GO:0008270">
    <property type="term" value="F:zinc ion binding"/>
    <property type="evidence" value="ECO:0007669"/>
    <property type="project" value="InterPro"/>
</dbReference>
<keyword evidence="5" id="KW-0645">Protease</keyword>
<dbReference type="InterPro" id="IPR042097">
    <property type="entry name" value="Aminopeptidase_N-like_N_sf"/>
</dbReference>
<dbReference type="GO" id="GO:0006508">
    <property type="term" value="P:proteolysis"/>
    <property type="evidence" value="ECO:0007669"/>
    <property type="project" value="UniProtKB-KW"/>
</dbReference>
<evidence type="ECO:0000256" key="4">
    <source>
        <dbReference type="ARBA" id="ARBA00022622"/>
    </source>
</evidence>
<accession>A0A7E5WAP6</accession>
<dbReference type="GO" id="GO:0005615">
    <property type="term" value="C:extracellular space"/>
    <property type="evidence" value="ECO:0007669"/>
    <property type="project" value="TreeGrafter"/>
</dbReference>
<evidence type="ECO:0000256" key="13">
    <source>
        <dbReference type="ARBA" id="ARBA00023288"/>
    </source>
</evidence>
<keyword evidence="10" id="KW-0482">Metalloprotease</keyword>
<feature type="site" description="Transition state stabilizer" evidence="16">
    <location>
        <position position="444"/>
    </location>
</feature>
<dbReference type="Pfam" id="PF11838">
    <property type="entry name" value="ERAP1_C"/>
    <property type="match status" value="2"/>
</dbReference>
<feature type="domain" description="ERAP1-like C-terminal" evidence="20">
    <location>
        <begin position="590"/>
        <end position="898"/>
    </location>
</feature>
<evidence type="ECO:0000313" key="23">
    <source>
        <dbReference type="RefSeq" id="XP_026737522.1"/>
    </source>
</evidence>
<evidence type="ECO:0000256" key="7">
    <source>
        <dbReference type="ARBA" id="ARBA00022729"/>
    </source>
</evidence>
<dbReference type="RefSeq" id="XP_026737522.1">
    <property type="nucleotide sequence ID" value="XM_026881721.1"/>
</dbReference>
<dbReference type="SUPFAM" id="SSF55486">
    <property type="entry name" value="Metalloproteases ('zincins'), catalytic domain"/>
    <property type="match status" value="2"/>
</dbReference>
<sequence>MITANRFTFLLLGVALAQGILAYSPIEMPEDEWQEYRNLMRDPTYRLVRTTEPETYKVTLTPYFDTNDAKAFTFDGEVEILIKANQAVSEIVLHCNDLTISKLTVTTETSTTDLAEAGQTFTCEANTSFLRIKTTSPLEAEAKYVIKSEFTGNLQTNMRGFYRSWYVDSSGNKRWMATTQFQPGHARQAFPCYDEPSFKALFDITIKRLPDFSETLSNMPIKTRGPLTDGRIAETFHTTPKTSTYLLAFIVSHYKEVATGTDLNRPFKIYARDNAKLTGDWSLDIGERLLEEMEKITDVPYYGMALNMDMKQAAIPDFSAGAMENWGLLTYREALILYDPKHSNHFYKQRVANIVSHEIAHMWFGNYVTCAWWDNLWLNEGFARFYQYYLTDRVDKNLGFDTRFIVEQLHTSLLSDSGVNAHPLTDENVSSPTTVSAHFSTITYAKGASVLRMTQHLLGNSTFEKGLRSYLKARRYDVATPDDLFDALQEAATLDGALTQYPGATVKAYFETWTSKAGHPLLTVTVGNDGTMKVTQERFGLTPVTTFEGTWQIPITWTSQGNVDFYDLKPSRILTGTSTTIDVGTDQRGWLIFNKQQTGFYRVDYDPITWAHNTMALRNAEVRKDIHVYNRAQIVDDVFLLARSERMTYRQAFNILSFLEFEDEYAPWIAAIAGFNFAVRRLAHDEAALAKLQAHIHSTAAAVVNRLGYEDKGGDDNFMDDLLRMNLMQFLCNVNHEKCIEEGVKSFQSWKANEAFHIPANHRPWVYCAGLRAGDASDFDVFWSRYLKEDLASEKVVMVTAAGCTGDEASLRKFLNAIVDDKEDIRPQDYSVALNSAIASNEVNTLRAFEWLKTNVDQTVKTLGSINSPLSTISSRLLNDAQINTVETWLNENAEIIGASAVAAGRSGIATSKSNIEWLTKRKVEFEDYFETGFEDPLAPPVTETEASTSSPTAAPSTTEAPASASTAALSVVAMLVTLAVNFVCTKMFVPIIFCILLGAISATPQDDFRSNLEFADYGTNWVNNGYRLNDFVQPTEMIVDLDVYLRQFRFDGVVRINVDVTENQLNQIVLHQNLVKVEGVNVVNAVTNDPVPLKITDPFSVNSTFELLVINFDSPINSGKYAITVRYEGKINENPIDRGFYAGYYFYNGAKRYYATTQFQPYHARKAFPCFDEPQFKSRFTISITRDNDLTPSFSNMAISRTEQIGNRVRETFHPTPIISAYLVAFHVSDFVSTEYTSTASRPFKIISRQGATAQHAYAAEIGLKITDALDDYLGIQYHEMGQGVIMKNDHIALPDFPSGAMENWGMVNYREAYLLYDPEHTNQNNKNFIASIMAHELGHKWFGNLVTCFWWSNLWLNESFASFFEYFAAHWADPALELEDQFVVDYVHSALTSDASSGATPMNWDTVEDNLSISAHFSTTSYAKGASVLRMMEHFLGQRNFRNGLRYYLRDNAYKIGTPENLYDALRQAASEDFTFARDFPNVNVGAVLDSWVQNPGAPVLKVDVNMETGLITVTQERYVVTGNQPSNPTWQIPLTWTHAGEMNFTNLRPKTVLSSPSTTIQGAPGHNWVIFNVAQSGLYRVNYDSHNWEMLGSYLKSTNRQNIHKLNRAQIVNDLLFFIRSNDISKALGFGVLDFLGSETDYYVWAGALTQLDWIRRRLEHIPQAHEAFTNYLLSLMNAVINHLGYNELATDSTSTILNRMQIMNFACNLGHAGCIADSLNKWNSFKNNNETVPKNLRRYVYCTGLREGNATDYEFLLEKYNSGENTADMVIMLRALACSRDQTRIVHYLQESMNNDKIRIHDRTNAWAYALQGNPENLPTVLNFFYNNFAEIRTKYGGEIRLNTCISSFTAHLTSHERIEEFHSFVYQNQIALEGSFSVGDSVARSANANMLWGNANAPEIYEFLNTKSGAATIVASSILLLAASLVQMLR</sequence>
<dbReference type="PRINTS" id="PR00756">
    <property type="entry name" value="ALADIPTASE"/>
</dbReference>
<feature type="binding site" evidence="15">
    <location>
        <position position="380"/>
    </location>
    <ligand>
        <name>Zn(2+)</name>
        <dbReference type="ChEBI" id="CHEBI:29105"/>
        <note>catalytic</note>
    </ligand>
</feature>
<dbReference type="InterPro" id="IPR045357">
    <property type="entry name" value="Aminopeptidase_N-like_N"/>
</dbReference>
<dbReference type="GO" id="GO:0098552">
    <property type="term" value="C:side of membrane"/>
    <property type="evidence" value="ECO:0007669"/>
    <property type="project" value="UniProtKB-KW"/>
</dbReference>
<evidence type="ECO:0000256" key="15">
    <source>
        <dbReference type="PIRSR" id="PIRSR634016-3"/>
    </source>
</evidence>
<feature type="domain" description="Peptidase M1 membrane alanine aminopeptidase" evidence="19">
    <location>
        <begin position="281"/>
        <end position="504"/>
    </location>
</feature>
<dbReference type="FunFam" id="2.60.40.1910:FF:000008">
    <property type="entry name" value="Aminopeptidase"/>
    <property type="match status" value="1"/>
</dbReference>
<dbReference type="GO" id="GO:0042277">
    <property type="term" value="F:peptide binding"/>
    <property type="evidence" value="ECO:0007669"/>
    <property type="project" value="TreeGrafter"/>
</dbReference>
<feature type="active site" description="Proton acceptor" evidence="14">
    <location>
        <position position="358"/>
    </location>
</feature>
<evidence type="ECO:0000256" key="2">
    <source>
        <dbReference type="ARBA" id="ARBA00010136"/>
    </source>
</evidence>
<evidence type="ECO:0000259" key="21">
    <source>
        <dbReference type="Pfam" id="PF17900"/>
    </source>
</evidence>
<keyword evidence="3" id="KW-1003">Cell membrane</keyword>
<feature type="binding site" evidence="15">
    <location>
        <position position="357"/>
    </location>
    <ligand>
        <name>Zn(2+)</name>
        <dbReference type="ChEBI" id="CHEBI:29105"/>
        <note>catalytic</note>
    </ligand>
</feature>
<dbReference type="PANTHER" id="PTHR11533">
    <property type="entry name" value="PROTEASE M1 ZINC METALLOPROTEASE"/>
    <property type="match status" value="1"/>
</dbReference>
<evidence type="ECO:0000256" key="17">
    <source>
        <dbReference type="SAM" id="MobiDB-lite"/>
    </source>
</evidence>
<keyword evidence="6 15" id="KW-0479">Metal-binding</keyword>
<dbReference type="InterPro" id="IPR027268">
    <property type="entry name" value="Peptidase_M4/M1_CTD_sf"/>
</dbReference>
<dbReference type="PANTHER" id="PTHR11533:SF301">
    <property type="entry name" value="AMINOPEPTIDASE"/>
    <property type="match status" value="1"/>
</dbReference>
<dbReference type="CDD" id="cd09601">
    <property type="entry name" value="M1_APN-Q_like"/>
    <property type="match status" value="2"/>
</dbReference>
<keyword evidence="4" id="KW-0336">GPI-anchor</keyword>
<evidence type="ECO:0000256" key="3">
    <source>
        <dbReference type="ARBA" id="ARBA00022475"/>
    </source>
</evidence>
<evidence type="ECO:0000256" key="6">
    <source>
        <dbReference type="ARBA" id="ARBA00022723"/>
    </source>
</evidence>
<dbReference type="Proteomes" id="UP000322000">
    <property type="component" value="Chromosome 14"/>
</dbReference>
<dbReference type="InterPro" id="IPR034016">
    <property type="entry name" value="M1_APN-typ"/>
</dbReference>
<dbReference type="OrthoDB" id="10031169at2759"/>
<comment type="subcellular location">
    <subcellularLocation>
        <location evidence="1">Cell membrane</location>
        <topology evidence="1">Lipid-anchor</topology>
        <topology evidence="1">GPI-anchor</topology>
    </subcellularLocation>
</comment>
<feature type="binding site" evidence="15">
    <location>
        <position position="361"/>
    </location>
    <ligand>
        <name>Zn(2+)</name>
        <dbReference type="ChEBI" id="CHEBI:29105"/>
        <note>catalytic</note>
    </ligand>
</feature>
<dbReference type="FunFam" id="2.60.40.1730:FF:000013">
    <property type="entry name" value="Aminopeptidase"/>
    <property type="match status" value="1"/>
</dbReference>
<evidence type="ECO:0000256" key="11">
    <source>
        <dbReference type="ARBA" id="ARBA00023136"/>
    </source>
</evidence>
<feature type="domain" description="Peptidase M1 membrane alanine aminopeptidase" evidence="19">
    <location>
        <begin position="1259"/>
        <end position="1494"/>
    </location>
</feature>
<keyword evidence="7 18" id="KW-0732">Signal</keyword>
<gene>
    <name evidence="23" type="primary">LOC113500827</name>
</gene>
<comment type="similarity">
    <text evidence="2">Belongs to the peptidase M1 family.</text>
</comment>
<evidence type="ECO:0000256" key="10">
    <source>
        <dbReference type="ARBA" id="ARBA00023049"/>
    </source>
</evidence>
<evidence type="ECO:0000256" key="5">
    <source>
        <dbReference type="ARBA" id="ARBA00022670"/>
    </source>
</evidence>
<keyword evidence="8" id="KW-0378">Hydrolase</keyword>
<dbReference type="InterPro" id="IPR050344">
    <property type="entry name" value="Peptidase_M1_aminopeptidases"/>
</dbReference>
<feature type="domain" description="Aminopeptidase N-like N-terminal" evidence="21">
    <location>
        <begin position="53"/>
        <end position="246"/>
    </location>
</feature>
<evidence type="ECO:0000259" key="20">
    <source>
        <dbReference type="Pfam" id="PF11838"/>
    </source>
</evidence>
<evidence type="ECO:0000256" key="8">
    <source>
        <dbReference type="ARBA" id="ARBA00022801"/>
    </source>
</evidence>
<protein>
    <submittedName>
        <fullName evidence="23">Membrane alanyl aminopeptidase-like</fullName>
    </submittedName>
</protein>
<reference evidence="23" key="1">
    <citation type="submission" date="2025-08" db="UniProtKB">
        <authorList>
            <consortium name="RefSeq"/>
        </authorList>
    </citation>
    <scope>IDENTIFICATION</scope>
</reference>
<dbReference type="GeneID" id="113500827"/>
<dbReference type="InterPro" id="IPR001930">
    <property type="entry name" value="Peptidase_M1"/>
</dbReference>
<evidence type="ECO:0000256" key="18">
    <source>
        <dbReference type="SAM" id="SignalP"/>
    </source>
</evidence>
<evidence type="ECO:0000256" key="16">
    <source>
        <dbReference type="PIRSR" id="PIRSR634016-4"/>
    </source>
</evidence>
<dbReference type="InterPro" id="IPR014782">
    <property type="entry name" value="Peptidase_M1_dom"/>
</dbReference>
<evidence type="ECO:0000256" key="12">
    <source>
        <dbReference type="ARBA" id="ARBA00023180"/>
    </source>
</evidence>
<dbReference type="GO" id="GO:0070006">
    <property type="term" value="F:metalloaminopeptidase activity"/>
    <property type="evidence" value="ECO:0007669"/>
    <property type="project" value="TreeGrafter"/>
</dbReference>
<evidence type="ECO:0000259" key="19">
    <source>
        <dbReference type="Pfam" id="PF01433"/>
    </source>
</evidence>
<name>A0A7E5WAP6_TRINI</name>
<comment type="cofactor">
    <cofactor evidence="15">
        <name>Zn(2+)</name>
        <dbReference type="ChEBI" id="CHEBI:29105"/>
    </cofactor>
    <text evidence="15">Binds 1 zinc ion per subunit.</text>
</comment>
<feature type="compositionally biased region" description="Low complexity" evidence="17">
    <location>
        <begin position="941"/>
        <end position="961"/>
    </location>
</feature>
<dbReference type="CTD" id="100127099"/>
<dbReference type="InterPro" id="IPR024571">
    <property type="entry name" value="ERAP1-like_C_dom"/>
</dbReference>
<dbReference type="GO" id="GO:0005886">
    <property type="term" value="C:plasma membrane"/>
    <property type="evidence" value="ECO:0007669"/>
    <property type="project" value="UniProtKB-SubCell"/>
</dbReference>
<dbReference type="KEGG" id="tnl:113500827"/>
<keyword evidence="9 15" id="KW-0862">Zinc</keyword>
<feature type="domain" description="ERAP1-like C-terminal" evidence="20">
    <location>
        <begin position="1571"/>
        <end position="1873"/>
    </location>
</feature>
<feature type="chain" id="PRO_5028813001" evidence="18">
    <location>
        <begin position="23"/>
        <end position="1935"/>
    </location>
</feature>
<feature type="signal peptide" evidence="18">
    <location>
        <begin position="1"/>
        <end position="22"/>
    </location>
</feature>
<dbReference type="Gene3D" id="2.60.40.1910">
    <property type="match status" value="2"/>
</dbReference>
<feature type="domain" description="Aminopeptidase N-like N-terminal" evidence="21">
    <location>
        <begin position="1040"/>
        <end position="1224"/>
    </location>
</feature>
<evidence type="ECO:0000256" key="1">
    <source>
        <dbReference type="ARBA" id="ARBA00004609"/>
    </source>
</evidence>
<dbReference type="Gene3D" id="2.60.40.1730">
    <property type="entry name" value="tricorn interacting facor f3 domain"/>
    <property type="match status" value="2"/>
</dbReference>
<dbReference type="FunFam" id="1.10.390.10:FF:000019">
    <property type="entry name" value="Aminopeptidase"/>
    <property type="match status" value="2"/>
</dbReference>
<dbReference type="Pfam" id="PF17900">
    <property type="entry name" value="Peptidase_M1_N"/>
    <property type="match status" value="2"/>
</dbReference>
<dbReference type="InParanoid" id="A0A7E5WAP6"/>
<dbReference type="Gene3D" id="1.25.50.20">
    <property type="match status" value="2"/>
</dbReference>
<organism evidence="22 23">
    <name type="scientific">Trichoplusia ni</name>
    <name type="common">Cabbage looper</name>
    <dbReference type="NCBI Taxonomy" id="7111"/>
    <lineage>
        <taxon>Eukaryota</taxon>
        <taxon>Metazoa</taxon>
        <taxon>Ecdysozoa</taxon>
        <taxon>Arthropoda</taxon>
        <taxon>Hexapoda</taxon>
        <taxon>Insecta</taxon>
        <taxon>Pterygota</taxon>
        <taxon>Neoptera</taxon>
        <taxon>Endopterygota</taxon>
        <taxon>Lepidoptera</taxon>
        <taxon>Glossata</taxon>
        <taxon>Ditrysia</taxon>
        <taxon>Noctuoidea</taxon>
        <taxon>Noctuidae</taxon>
        <taxon>Plusiinae</taxon>
        <taxon>Trichoplusia</taxon>
    </lineage>
</organism>
<keyword evidence="22" id="KW-1185">Reference proteome</keyword>
<dbReference type="GO" id="GO:0005737">
    <property type="term" value="C:cytoplasm"/>
    <property type="evidence" value="ECO:0007669"/>
    <property type="project" value="TreeGrafter"/>
</dbReference>
<feature type="region of interest" description="Disordered" evidence="17">
    <location>
        <begin position="935"/>
        <end position="961"/>
    </location>
</feature>
<evidence type="ECO:0000256" key="9">
    <source>
        <dbReference type="ARBA" id="ARBA00022833"/>
    </source>
</evidence>
<evidence type="ECO:0000256" key="14">
    <source>
        <dbReference type="PIRSR" id="PIRSR634016-1"/>
    </source>
</evidence>
<keyword evidence="12" id="KW-0325">Glycoprotein</keyword>
<keyword evidence="13" id="KW-0449">Lipoprotein</keyword>
<dbReference type="GO" id="GO:0043171">
    <property type="term" value="P:peptide catabolic process"/>
    <property type="evidence" value="ECO:0007669"/>
    <property type="project" value="TreeGrafter"/>
</dbReference>
<dbReference type="SUPFAM" id="SSF63737">
    <property type="entry name" value="Leukotriene A4 hydrolase N-terminal domain"/>
    <property type="match status" value="2"/>
</dbReference>
<dbReference type="Pfam" id="PF01433">
    <property type="entry name" value="Peptidase_M1"/>
    <property type="match status" value="2"/>
</dbReference>
<proteinExistence type="inferred from homology"/>